<evidence type="ECO:0000256" key="2">
    <source>
        <dbReference type="ARBA" id="ARBA00005695"/>
    </source>
</evidence>
<dbReference type="PIRSF" id="PIRSF002741">
    <property type="entry name" value="MppA"/>
    <property type="match status" value="1"/>
</dbReference>
<organism evidence="6 7">
    <name type="scientific">Candidatus Paracaedimonas acanthamoebae</name>
    <dbReference type="NCBI Taxonomy" id="244581"/>
    <lineage>
        <taxon>Bacteria</taxon>
        <taxon>Pseudomonadati</taxon>
        <taxon>Pseudomonadota</taxon>
        <taxon>Alphaproteobacteria</taxon>
        <taxon>Holosporales</taxon>
        <taxon>Caedimonadaceae</taxon>
        <taxon>Candidatus Paracaedimonas</taxon>
    </lineage>
</organism>
<dbReference type="InterPro" id="IPR030678">
    <property type="entry name" value="Peptide/Ni-bd"/>
</dbReference>
<evidence type="ECO:0000259" key="5">
    <source>
        <dbReference type="Pfam" id="PF00496"/>
    </source>
</evidence>
<reference evidence="6" key="1">
    <citation type="submission" date="2021-02" db="EMBL/GenBank/DDBJ databases">
        <title>Thiocyanate and organic carbon inputs drive convergent selection for specific autotrophic Afipia and Thiobacillus strains within complex microbiomes.</title>
        <authorList>
            <person name="Huddy R.J."/>
            <person name="Sachdeva R."/>
            <person name="Kadzinga F."/>
            <person name="Kantor R.S."/>
            <person name="Harrison S.T.L."/>
            <person name="Banfield J.F."/>
        </authorList>
    </citation>
    <scope>NUCLEOTIDE SEQUENCE</scope>
    <source>
        <strain evidence="6">SCN18_10_11_15_R4_P_38_20</strain>
    </source>
</reference>
<accession>A0A8J7PL80</accession>
<sequence>MFKKCAYSIVLISYLMGQLAQTQEEASPLYGITLYGEPLKYSQDFKSFSYVNEKAPKGGTFNVGVLGTFDSFNPFVVKGQPAAGITPFYPSLLFVTLTAPSMDEPSSAYCYAAESMEVAPDRTWIIFTMREGISFHDGSSLTVDDVVYSFNTLRDRGQPYYKTYYQDVVKIEKLTTRRLKFILRPNASKEIIQIIGQFPLISKAFYTKHGFEKADLTPPLGNGPYKISHFKPGDIVTYERVKGWWGEKLPINVGRYNFDYITYKYYRDDTVMFESFKRGDYDLRLENSAKRWAEEYKFPAAQEGKIVRKEIENKNPRVMQGIVFNLRRPFFQDSKVRQALGYFLDFEWINENIFYNAYTRIQSYFPGSDLASSGVSSPAELNVLEKYRGRIPEEVFTSEYKAPKTDGSGNIRQNLNEAKKLFEQAGWNIKNGVLTHRETGQPFEFEILLALPNLERVIQGFVKNLKRLGIKAKIRIIDTSQYARRIDTFDYDMIFMTFSQSISPGNEQREFWSSSSANSQGSRNYAGIKSPIIDEVIESLVNATNRADLINYCRVLDRLLLWGHYVIPAWYREKDSIAYWKKLEHPSIIPPYGIDFYAWWSADAEKAS</sequence>
<proteinExistence type="inferred from homology"/>
<evidence type="ECO:0000256" key="3">
    <source>
        <dbReference type="ARBA" id="ARBA00022729"/>
    </source>
</evidence>
<dbReference type="GO" id="GO:0043190">
    <property type="term" value="C:ATP-binding cassette (ABC) transporter complex"/>
    <property type="evidence" value="ECO:0007669"/>
    <property type="project" value="InterPro"/>
</dbReference>
<dbReference type="Gene3D" id="3.40.190.10">
    <property type="entry name" value="Periplasmic binding protein-like II"/>
    <property type="match status" value="1"/>
</dbReference>
<protein>
    <submittedName>
        <fullName evidence="6">ABC transporter substrate-binding protein</fullName>
    </submittedName>
</protein>
<feature type="chain" id="PRO_5035149622" evidence="4">
    <location>
        <begin position="23"/>
        <end position="608"/>
    </location>
</feature>
<dbReference type="PANTHER" id="PTHR30290:SF64">
    <property type="entry name" value="ABC TRANSPORTER PERIPLASMIC BINDING PROTEIN"/>
    <property type="match status" value="1"/>
</dbReference>
<dbReference type="SUPFAM" id="SSF53850">
    <property type="entry name" value="Periplasmic binding protein-like II"/>
    <property type="match status" value="1"/>
</dbReference>
<dbReference type="GO" id="GO:1904680">
    <property type="term" value="F:peptide transmembrane transporter activity"/>
    <property type="evidence" value="ECO:0007669"/>
    <property type="project" value="TreeGrafter"/>
</dbReference>
<feature type="domain" description="Solute-binding protein family 5" evidence="5">
    <location>
        <begin position="113"/>
        <end position="519"/>
    </location>
</feature>
<comment type="subcellular location">
    <subcellularLocation>
        <location evidence="1">Periplasm</location>
    </subcellularLocation>
</comment>
<evidence type="ECO:0000256" key="4">
    <source>
        <dbReference type="SAM" id="SignalP"/>
    </source>
</evidence>
<feature type="signal peptide" evidence="4">
    <location>
        <begin position="1"/>
        <end position="22"/>
    </location>
</feature>
<dbReference type="PANTHER" id="PTHR30290">
    <property type="entry name" value="PERIPLASMIC BINDING COMPONENT OF ABC TRANSPORTER"/>
    <property type="match status" value="1"/>
</dbReference>
<dbReference type="GO" id="GO:0015833">
    <property type="term" value="P:peptide transport"/>
    <property type="evidence" value="ECO:0007669"/>
    <property type="project" value="TreeGrafter"/>
</dbReference>
<keyword evidence="3 4" id="KW-0732">Signal</keyword>
<dbReference type="Pfam" id="PF00496">
    <property type="entry name" value="SBP_bac_5"/>
    <property type="match status" value="1"/>
</dbReference>
<evidence type="ECO:0000256" key="1">
    <source>
        <dbReference type="ARBA" id="ARBA00004418"/>
    </source>
</evidence>
<dbReference type="CDD" id="cd08497">
    <property type="entry name" value="MbnE-like"/>
    <property type="match status" value="1"/>
</dbReference>
<comment type="caution">
    <text evidence="6">The sequence shown here is derived from an EMBL/GenBank/DDBJ whole genome shotgun (WGS) entry which is preliminary data.</text>
</comment>
<dbReference type="EMBL" id="JAFKGL010000010">
    <property type="protein sequence ID" value="MBN9412463.1"/>
    <property type="molecule type" value="Genomic_DNA"/>
</dbReference>
<dbReference type="Proteomes" id="UP000664414">
    <property type="component" value="Unassembled WGS sequence"/>
</dbReference>
<dbReference type="GO" id="GO:0030288">
    <property type="term" value="C:outer membrane-bounded periplasmic space"/>
    <property type="evidence" value="ECO:0007669"/>
    <property type="project" value="TreeGrafter"/>
</dbReference>
<evidence type="ECO:0000313" key="6">
    <source>
        <dbReference type="EMBL" id="MBN9412463.1"/>
    </source>
</evidence>
<dbReference type="AlphaFoldDB" id="A0A8J7PL80"/>
<dbReference type="InterPro" id="IPR000914">
    <property type="entry name" value="SBP_5_dom"/>
</dbReference>
<dbReference type="Gene3D" id="3.10.105.10">
    <property type="entry name" value="Dipeptide-binding Protein, Domain 3"/>
    <property type="match status" value="1"/>
</dbReference>
<dbReference type="GO" id="GO:0042884">
    <property type="term" value="P:microcin transport"/>
    <property type="evidence" value="ECO:0007669"/>
    <property type="project" value="TreeGrafter"/>
</dbReference>
<dbReference type="InterPro" id="IPR039424">
    <property type="entry name" value="SBP_5"/>
</dbReference>
<name>A0A8J7PL80_9PROT</name>
<evidence type="ECO:0000313" key="7">
    <source>
        <dbReference type="Proteomes" id="UP000664414"/>
    </source>
</evidence>
<comment type="similarity">
    <text evidence="2">Belongs to the bacterial solute-binding protein 5 family.</text>
</comment>
<gene>
    <name evidence="6" type="ORF">J0H12_00855</name>
</gene>